<dbReference type="GO" id="GO:0007165">
    <property type="term" value="P:signal transduction"/>
    <property type="evidence" value="ECO:0007669"/>
    <property type="project" value="InterPro"/>
</dbReference>
<dbReference type="SUPFAM" id="SSF47986">
    <property type="entry name" value="DEATH domain"/>
    <property type="match status" value="1"/>
</dbReference>
<dbReference type="EMBL" id="JH817310">
    <property type="protein sequence ID" value="EKC31186.1"/>
    <property type="molecule type" value="Genomic_DNA"/>
</dbReference>
<dbReference type="PROSITE" id="PS50017">
    <property type="entry name" value="DEATH_DOMAIN"/>
    <property type="match status" value="1"/>
</dbReference>
<dbReference type="Gene3D" id="1.10.533.10">
    <property type="entry name" value="Death Domain, Fas"/>
    <property type="match status" value="1"/>
</dbReference>
<dbReference type="PANTHER" id="PTHR28336">
    <property type="entry name" value="BA1-643"/>
    <property type="match status" value="1"/>
</dbReference>
<protein>
    <submittedName>
        <fullName evidence="1">Uncharacterized protein</fullName>
    </submittedName>
</protein>
<proteinExistence type="predicted"/>
<dbReference type="InterPro" id="IPR011029">
    <property type="entry name" value="DEATH-like_dom_sf"/>
</dbReference>
<gene>
    <name evidence="1" type="ORF">CGI_10020762</name>
</gene>
<name>K1RAW8_MAGGI</name>
<sequence length="298" mass="33950">MLRGVGGCLSDGKCRGRDWDDENDNLYLVARTGTGKWFVVPEVDIAQVKLDLLQFTIEKPLEQSDNPFDTRLEVAPVSRINKVIKHLNEDGFEDGPDPSQIVGVCEGDIIEINFRGNIQNNSSVKCPKFVYNSNLPSSTEFFLSEVDQYLQRNFHVFRGVVEVYRVQYVVPDKKTVARKESVLDENSFCVRKEKKKILICEIPITIPKYHVEPAPLPVQAPVVIRNDSDPVNDDLMRHLAADMGDEWRKVAMTLNISRARIQAILRNTQIGESTEEDARYQMLITWLKKMPKSIDKVG</sequence>
<dbReference type="PANTHER" id="PTHR28336:SF3">
    <property type="entry name" value="CHROMOSOME 11 C6ORF62 HOMOLOG"/>
    <property type="match status" value="1"/>
</dbReference>
<reference evidence="1" key="1">
    <citation type="journal article" date="2012" name="Nature">
        <title>The oyster genome reveals stress adaptation and complexity of shell formation.</title>
        <authorList>
            <person name="Zhang G."/>
            <person name="Fang X."/>
            <person name="Guo X."/>
            <person name="Li L."/>
            <person name="Luo R."/>
            <person name="Xu F."/>
            <person name="Yang P."/>
            <person name="Zhang L."/>
            <person name="Wang X."/>
            <person name="Qi H."/>
            <person name="Xiong Z."/>
            <person name="Que H."/>
            <person name="Xie Y."/>
            <person name="Holland P.W."/>
            <person name="Paps J."/>
            <person name="Zhu Y."/>
            <person name="Wu F."/>
            <person name="Chen Y."/>
            <person name="Wang J."/>
            <person name="Peng C."/>
            <person name="Meng J."/>
            <person name="Yang L."/>
            <person name="Liu J."/>
            <person name="Wen B."/>
            <person name="Zhang N."/>
            <person name="Huang Z."/>
            <person name="Zhu Q."/>
            <person name="Feng Y."/>
            <person name="Mount A."/>
            <person name="Hedgecock D."/>
            <person name="Xu Z."/>
            <person name="Liu Y."/>
            <person name="Domazet-Loso T."/>
            <person name="Du Y."/>
            <person name="Sun X."/>
            <person name="Zhang S."/>
            <person name="Liu B."/>
            <person name="Cheng P."/>
            <person name="Jiang X."/>
            <person name="Li J."/>
            <person name="Fan D."/>
            <person name="Wang W."/>
            <person name="Fu W."/>
            <person name="Wang T."/>
            <person name="Wang B."/>
            <person name="Zhang J."/>
            <person name="Peng Z."/>
            <person name="Li Y."/>
            <person name="Li N."/>
            <person name="Wang J."/>
            <person name="Chen M."/>
            <person name="He Y."/>
            <person name="Tan F."/>
            <person name="Song X."/>
            <person name="Zheng Q."/>
            <person name="Huang R."/>
            <person name="Yang H."/>
            <person name="Du X."/>
            <person name="Chen L."/>
            <person name="Yang M."/>
            <person name="Gaffney P.M."/>
            <person name="Wang S."/>
            <person name="Luo L."/>
            <person name="She Z."/>
            <person name="Ming Y."/>
            <person name="Huang W."/>
            <person name="Zhang S."/>
            <person name="Huang B."/>
            <person name="Zhang Y."/>
            <person name="Qu T."/>
            <person name="Ni P."/>
            <person name="Miao G."/>
            <person name="Wang J."/>
            <person name="Wang Q."/>
            <person name="Steinberg C.E."/>
            <person name="Wang H."/>
            <person name="Li N."/>
            <person name="Qian L."/>
            <person name="Zhang G."/>
            <person name="Li Y."/>
            <person name="Yang H."/>
            <person name="Liu X."/>
            <person name="Wang J."/>
            <person name="Yin Y."/>
            <person name="Wang J."/>
        </authorList>
    </citation>
    <scope>NUCLEOTIDE SEQUENCE [LARGE SCALE GENOMIC DNA]</scope>
    <source>
        <strain evidence="1">05x7-T-G4-1.051#20</strain>
    </source>
</reference>
<dbReference type="InterPro" id="IPR000488">
    <property type="entry name" value="Death_dom"/>
</dbReference>
<dbReference type="InParanoid" id="K1RAW8"/>
<accession>K1RAW8</accession>
<organism evidence="1">
    <name type="scientific">Magallana gigas</name>
    <name type="common">Pacific oyster</name>
    <name type="synonym">Crassostrea gigas</name>
    <dbReference type="NCBI Taxonomy" id="29159"/>
    <lineage>
        <taxon>Eukaryota</taxon>
        <taxon>Metazoa</taxon>
        <taxon>Spiralia</taxon>
        <taxon>Lophotrochozoa</taxon>
        <taxon>Mollusca</taxon>
        <taxon>Bivalvia</taxon>
        <taxon>Autobranchia</taxon>
        <taxon>Pteriomorphia</taxon>
        <taxon>Ostreida</taxon>
        <taxon>Ostreoidea</taxon>
        <taxon>Ostreidae</taxon>
        <taxon>Magallana</taxon>
    </lineage>
</organism>
<evidence type="ECO:0000313" key="1">
    <source>
        <dbReference type="EMBL" id="EKC31186.1"/>
    </source>
</evidence>
<dbReference type="AlphaFoldDB" id="K1RAW8"/>
<dbReference type="HOGENOM" id="CLU_934630_0_0_1"/>